<accession>A0ABX1Z6B4</accession>
<dbReference type="Gene3D" id="1.10.1660.10">
    <property type="match status" value="1"/>
</dbReference>
<dbReference type="SUPFAM" id="SSF46955">
    <property type="entry name" value="Putative DNA-binding domain"/>
    <property type="match status" value="1"/>
</dbReference>
<proteinExistence type="predicted"/>
<dbReference type="InterPro" id="IPR009061">
    <property type="entry name" value="DNA-bd_dom_put_sf"/>
</dbReference>
<protein>
    <submittedName>
        <fullName evidence="3">MerR family transcriptional regulator</fullName>
    </submittedName>
</protein>
<dbReference type="PROSITE" id="PS00552">
    <property type="entry name" value="HTH_MERR_1"/>
    <property type="match status" value="1"/>
</dbReference>
<dbReference type="InterPro" id="IPR000551">
    <property type="entry name" value="MerR-type_HTH_dom"/>
</dbReference>
<keyword evidence="1" id="KW-0238">DNA-binding</keyword>
<dbReference type="PANTHER" id="PTHR30204:SF96">
    <property type="entry name" value="CHROMOSOME-ANCHORING PROTEIN RACA"/>
    <property type="match status" value="1"/>
</dbReference>
<keyword evidence="4" id="KW-1185">Reference proteome</keyword>
<evidence type="ECO:0000259" key="2">
    <source>
        <dbReference type="PROSITE" id="PS50937"/>
    </source>
</evidence>
<gene>
    <name evidence="3" type="ORF">GC102_21770</name>
</gene>
<dbReference type="PANTHER" id="PTHR30204">
    <property type="entry name" value="REDOX-CYCLING DRUG-SENSING TRANSCRIPTIONAL ACTIVATOR SOXR"/>
    <property type="match status" value="1"/>
</dbReference>
<feature type="domain" description="HTH merR-type" evidence="2">
    <location>
        <begin position="41"/>
        <end position="110"/>
    </location>
</feature>
<evidence type="ECO:0000313" key="3">
    <source>
        <dbReference type="EMBL" id="NOU88364.1"/>
    </source>
</evidence>
<dbReference type="SMART" id="SM00422">
    <property type="entry name" value="HTH_MERR"/>
    <property type="match status" value="1"/>
</dbReference>
<dbReference type="PRINTS" id="PR00040">
    <property type="entry name" value="HTHMERR"/>
</dbReference>
<dbReference type="EMBL" id="WHOC01000111">
    <property type="protein sequence ID" value="NOU88364.1"/>
    <property type="molecule type" value="Genomic_DNA"/>
</dbReference>
<dbReference type="CDD" id="cd01106">
    <property type="entry name" value="HTH_TipAL-Mta"/>
    <property type="match status" value="1"/>
</dbReference>
<evidence type="ECO:0000313" key="4">
    <source>
        <dbReference type="Proteomes" id="UP000658690"/>
    </source>
</evidence>
<comment type="caution">
    <text evidence="3">The sequence shown here is derived from an EMBL/GenBank/DDBJ whole genome shotgun (WGS) entry which is preliminary data.</text>
</comment>
<dbReference type="PROSITE" id="PS50937">
    <property type="entry name" value="HTH_MERR_2"/>
    <property type="match status" value="1"/>
</dbReference>
<organism evidence="3 4">
    <name type="scientific">Paenibacillus germinis</name>
    <dbReference type="NCBI Taxonomy" id="2654979"/>
    <lineage>
        <taxon>Bacteria</taxon>
        <taxon>Bacillati</taxon>
        <taxon>Bacillota</taxon>
        <taxon>Bacilli</taxon>
        <taxon>Bacillales</taxon>
        <taxon>Paenibacillaceae</taxon>
        <taxon>Paenibacillus</taxon>
    </lineage>
</organism>
<evidence type="ECO:0000256" key="1">
    <source>
        <dbReference type="ARBA" id="ARBA00023125"/>
    </source>
</evidence>
<reference evidence="3 4" key="1">
    <citation type="submission" date="2019-10" db="EMBL/GenBank/DDBJ databases">
        <title>Description of Paenibacillus choica sp. nov.</title>
        <authorList>
            <person name="Carlier A."/>
            <person name="Qi S."/>
        </authorList>
    </citation>
    <scope>NUCLEOTIDE SEQUENCE [LARGE SCALE GENOMIC DNA]</scope>
    <source>
        <strain evidence="3 4">LMG 31460</strain>
    </source>
</reference>
<dbReference type="InterPro" id="IPR047057">
    <property type="entry name" value="MerR_fam"/>
</dbReference>
<name>A0ABX1Z6B4_9BACL</name>
<sequence>MGPFLTFVQSALDSHVYVRVYAGEEGTPSNSSVSARRLILVYSVGQLSKETGITIRTLHYYDELGLLKPSFTTEAGYRYYAEADVMRLHEIVALKKMGFTLSKIKNMVADNSESERKERWKSSVTMELRAIRSELQRLGDLEKILIVSLQSMDIKGELTAEDLFLFIRSIQNDSRKEQESFRLKYFTEDELLIIDNLPQLGENNLRTDTWVRLLGDIRANRHEPPHSQVSQQLAKRVIDVSREFFQGNDELIEKYWNLVRPDDSHTEKIYGVDTDTMDYINRIVIWYEEHKEDRGETTE</sequence>
<dbReference type="Proteomes" id="UP000658690">
    <property type="component" value="Unassembled WGS sequence"/>
</dbReference>
<dbReference type="Pfam" id="PF13411">
    <property type="entry name" value="MerR_1"/>
    <property type="match status" value="1"/>
</dbReference>